<organism evidence="3 4">
    <name type="scientific">Acaromyces ingoldii</name>
    <dbReference type="NCBI Taxonomy" id="215250"/>
    <lineage>
        <taxon>Eukaryota</taxon>
        <taxon>Fungi</taxon>
        <taxon>Dikarya</taxon>
        <taxon>Basidiomycota</taxon>
        <taxon>Ustilaginomycotina</taxon>
        <taxon>Exobasidiomycetes</taxon>
        <taxon>Exobasidiales</taxon>
        <taxon>Cryptobasidiaceae</taxon>
        <taxon>Acaromyces</taxon>
    </lineage>
</organism>
<dbReference type="EMBL" id="KZ819635">
    <property type="protein sequence ID" value="PWN91238.1"/>
    <property type="molecule type" value="Genomic_DNA"/>
</dbReference>
<feature type="transmembrane region" description="Helical" evidence="2">
    <location>
        <begin position="127"/>
        <end position="144"/>
    </location>
</feature>
<keyword evidence="2" id="KW-0472">Membrane</keyword>
<reference evidence="3 4" key="1">
    <citation type="journal article" date="2018" name="Mol. Biol. Evol.">
        <title>Broad Genomic Sampling Reveals a Smut Pathogenic Ancestry of the Fungal Clade Ustilaginomycotina.</title>
        <authorList>
            <person name="Kijpornyongpan T."/>
            <person name="Mondo S.J."/>
            <person name="Barry K."/>
            <person name="Sandor L."/>
            <person name="Lee J."/>
            <person name="Lipzen A."/>
            <person name="Pangilinan J."/>
            <person name="LaButti K."/>
            <person name="Hainaut M."/>
            <person name="Henrissat B."/>
            <person name="Grigoriev I.V."/>
            <person name="Spatafora J.W."/>
            <person name="Aime M.C."/>
        </authorList>
    </citation>
    <scope>NUCLEOTIDE SEQUENCE [LARGE SCALE GENOMIC DNA]</scope>
    <source>
        <strain evidence="3 4">MCA 4198</strain>
    </source>
</reference>
<evidence type="ECO:0000313" key="4">
    <source>
        <dbReference type="Proteomes" id="UP000245768"/>
    </source>
</evidence>
<evidence type="ECO:0000313" key="3">
    <source>
        <dbReference type="EMBL" id="PWN91238.1"/>
    </source>
</evidence>
<feature type="compositionally biased region" description="Basic and acidic residues" evidence="1">
    <location>
        <begin position="451"/>
        <end position="461"/>
    </location>
</feature>
<feature type="region of interest" description="Disordered" evidence="1">
    <location>
        <begin position="444"/>
        <end position="477"/>
    </location>
</feature>
<dbReference type="GeneID" id="37046681"/>
<feature type="transmembrane region" description="Helical" evidence="2">
    <location>
        <begin position="60"/>
        <end position="79"/>
    </location>
</feature>
<dbReference type="InParanoid" id="A0A316YRE1"/>
<evidence type="ECO:0000256" key="2">
    <source>
        <dbReference type="SAM" id="Phobius"/>
    </source>
</evidence>
<keyword evidence="4" id="KW-1185">Reference proteome</keyword>
<keyword evidence="2" id="KW-0812">Transmembrane</keyword>
<feature type="transmembrane region" description="Helical" evidence="2">
    <location>
        <begin position="239"/>
        <end position="266"/>
    </location>
</feature>
<dbReference type="Proteomes" id="UP000245768">
    <property type="component" value="Unassembled WGS sequence"/>
</dbReference>
<dbReference type="AlphaFoldDB" id="A0A316YRE1"/>
<feature type="transmembrane region" description="Helical" evidence="2">
    <location>
        <begin position="339"/>
        <end position="361"/>
    </location>
</feature>
<name>A0A316YRE1_9BASI</name>
<proteinExistence type="predicted"/>
<dbReference type="RefSeq" id="XP_025378436.1">
    <property type="nucleotide sequence ID" value="XM_025524765.1"/>
</dbReference>
<evidence type="ECO:0000256" key="1">
    <source>
        <dbReference type="SAM" id="MobiDB-lite"/>
    </source>
</evidence>
<accession>A0A316YRE1</accession>
<gene>
    <name evidence="3" type="ORF">FA10DRAFT_299867</name>
</gene>
<keyword evidence="2" id="KW-1133">Transmembrane helix</keyword>
<feature type="transmembrane region" description="Helical" evidence="2">
    <location>
        <begin position="389"/>
        <end position="414"/>
    </location>
</feature>
<protein>
    <submittedName>
        <fullName evidence="3">Uncharacterized protein</fullName>
    </submittedName>
</protein>
<sequence length="489" mass="54462">MAWRPGSRRAGRPEEDEDVRLCLCKVRLVQSRSPFRSDCRLRHHPARRVQRPILTVIRKAVLLLSPSLLFVFSAFSLAINLCNITKCSETLVTRTVANLEIKKDSVPKATLAVGLRHESKSQHARSWQHYTIVAPLCMFLVICFSTANEPLTMFAFALVSALGAGSWSSFMPPSTYGVSSSTGQLSLRNRLYIASLFSVNGSIFLADEIMTGVVNGTSVYHERKPGQGFLDAFLSDKTLFQYLALVQIFIWTYLAVVSIDICAFVYRFEMSRLNSADNAGNEESPSDGEVLKQAISETEAAHGDLIRRTDIRFWYDAAPISLSSPSLSVAKPPPSKTPVYRATTCSVVLVYLLFLFEHLFYLSPLLHKKNATLHLPLFPKEGQMVMTQLYFPSAICLCPAVCICVALAASAWYYGGMRGVRQLWGYKEQWNIIRPVEVSKLGSPAATASTETKETKEDEKSLQLFSSGSLDHADERKDEEEAAALLKDF</sequence>
<feature type="transmembrane region" description="Helical" evidence="2">
    <location>
        <begin position="151"/>
        <end position="170"/>
    </location>
</feature>